<organism evidence="3 4">
    <name type="scientific">Mola mola</name>
    <name type="common">Ocean sunfish</name>
    <name type="synonym">Tetraodon mola</name>
    <dbReference type="NCBI Taxonomy" id="94237"/>
    <lineage>
        <taxon>Eukaryota</taxon>
        <taxon>Metazoa</taxon>
        <taxon>Chordata</taxon>
        <taxon>Craniata</taxon>
        <taxon>Vertebrata</taxon>
        <taxon>Euteleostomi</taxon>
        <taxon>Actinopterygii</taxon>
        <taxon>Neopterygii</taxon>
        <taxon>Teleostei</taxon>
        <taxon>Neoteleostei</taxon>
        <taxon>Acanthomorphata</taxon>
        <taxon>Eupercaria</taxon>
        <taxon>Tetraodontiformes</taxon>
        <taxon>Molidae</taxon>
        <taxon>Mola</taxon>
    </lineage>
</organism>
<dbReference type="OMA" id="KLKKYWA"/>
<evidence type="ECO:0000256" key="1">
    <source>
        <dbReference type="ARBA" id="ARBA00023054"/>
    </source>
</evidence>
<evidence type="ECO:0000256" key="2">
    <source>
        <dbReference type="SAM" id="Phobius"/>
    </source>
</evidence>
<protein>
    <recommendedName>
        <fullName evidence="5">Coiled-coil domain containing 148</fullName>
    </recommendedName>
</protein>
<keyword evidence="1" id="KW-0175">Coiled coil</keyword>
<dbReference type="PANTHER" id="PTHR21549">
    <property type="entry name" value="MUTATED IN BLADDER CANCER 1"/>
    <property type="match status" value="1"/>
</dbReference>
<reference evidence="3" key="2">
    <citation type="submission" date="2025-09" db="UniProtKB">
        <authorList>
            <consortium name="Ensembl"/>
        </authorList>
    </citation>
    <scope>IDENTIFICATION</scope>
</reference>
<evidence type="ECO:0000313" key="4">
    <source>
        <dbReference type="Proteomes" id="UP000261620"/>
    </source>
</evidence>
<keyword evidence="2" id="KW-1133">Transmembrane helix</keyword>
<reference evidence="3" key="1">
    <citation type="submission" date="2025-08" db="UniProtKB">
        <authorList>
            <consortium name="Ensembl"/>
        </authorList>
    </citation>
    <scope>IDENTIFICATION</scope>
</reference>
<sequence>VKEQQDGIIAKLHTDCLALEDEINGLGLEVSVTLLKYHSSTSEDLMKIEDIPKEILDSDCPYPELKESLIRAFHSLSERYQCRLESLQQQLQRIDRFCGWCADDHHRFQFTLSQYTHDIPNHRVLYLDMIQRLFPQKTRQELVKHERVWDWQCFTQEQLRVVAQQWQRDHGELLARGLVTLEEARHAHYEELELHNDRQHQQDICSHLREKVRVSQTFTSGAVIVSTFNFTFYASNWATVLCLLAIFHFSRKQFYLKQKKRMEVVEQRDQERLASLRSMMEEQVYFIAKIIFSSLSQVVVQAMADPDRMMSHTEAWKSRQSNVHEFELQRPLYNINTYTDTQIVSDPRVRVEQALREAGLHHSQYAREVLSVIKPPKPPRRDTIHNQ</sequence>
<keyword evidence="4" id="KW-1185">Reference proteome</keyword>
<keyword evidence="2" id="KW-0472">Membrane</keyword>
<name>A0A3Q3VZW5_MOLML</name>
<dbReference type="AlphaFoldDB" id="A0A3Q3VZW5"/>
<feature type="transmembrane region" description="Helical" evidence="2">
    <location>
        <begin position="230"/>
        <end position="250"/>
    </location>
</feature>
<evidence type="ECO:0000313" key="3">
    <source>
        <dbReference type="Ensembl" id="ENSMMOP00000004702.1"/>
    </source>
</evidence>
<dbReference type="Ensembl" id="ENSMMOT00000004787.1">
    <property type="protein sequence ID" value="ENSMMOP00000004702.1"/>
    <property type="gene ID" value="ENSMMOG00000003762.1"/>
</dbReference>
<dbReference type="PANTHER" id="PTHR21549:SF1">
    <property type="entry name" value="COILED-COIL DOMAIN-CONTAINING PROTEIN 148"/>
    <property type="match status" value="1"/>
</dbReference>
<evidence type="ECO:0008006" key="5">
    <source>
        <dbReference type="Google" id="ProtNLM"/>
    </source>
</evidence>
<dbReference type="STRING" id="94237.ENSMMOP00000004702"/>
<proteinExistence type="predicted"/>
<keyword evidence="2" id="KW-0812">Transmembrane</keyword>
<accession>A0A3Q3VZW5</accession>
<dbReference type="InterPro" id="IPR039902">
    <property type="entry name" value="CCDC148/CCDC112"/>
</dbReference>
<dbReference type="Proteomes" id="UP000261620">
    <property type="component" value="Unplaced"/>
</dbReference>